<feature type="transmembrane region" description="Helical" evidence="1">
    <location>
        <begin position="289"/>
        <end position="312"/>
    </location>
</feature>
<keyword evidence="1" id="KW-0472">Membrane</keyword>
<keyword evidence="3" id="KW-1185">Reference proteome</keyword>
<evidence type="ECO:0000313" key="3">
    <source>
        <dbReference type="Proteomes" id="UP001224661"/>
    </source>
</evidence>
<feature type="transmembrane region" description="Helical" evidence="1">
    <location>
        <begin position="42"/>
        <end position="60"/>
    </location>
</feature>
<feature type="transmembrane region" description="Helical" evidence="1">
    <location>
        <begin position="395"/>
        <end position="411"/>
    </location>
</feature>
<feature type="transmembrane region" description="Helical" evidence="1">
    <location>
        <begin position="164"/>
        <end position="188"/>
    </location>
</feature>
<evidence type="ECO:0000313" key="2">
    <source>
        <dbReference type="EMBL" id="MDI3385113.1"/>
    </source>
</evidence>
<comment type="caution">
    <text evidence="2">The sequence shown here is derived from an EMBL/GenBank/DDBJ whole genome shotgun (WGS) entry which is preliminary data.</text>
</comment>
<reference evidence="2 3" key="1">
    <citation type="submission" date="2023-05" db="EMBL/GenBank/DDBJ databases">
        <title>Draft genome sequence of Streptomyces sp. B-S-A8 isolated from a cave soil in Thailand.</title>
        <authorList>
            <person name="Chamroensaksri N."/>
            <person name="Muangham S."/>
        </authorList>
    </citation>
    <scope>NUCLEOTIDE SEQUENCE [LARGE SCALE GENOMIC DNA]</scope>
    <source>
        <strain evidence="2 3">B-S-A8</strain>
    </source>
</reference>
<organism evidence="2 3">
    <name type="scientific">Streptomyces solicavernae</name>
    <dbReference type="NCBI Taxonomy" id="3043614"/>
    <lineage>
        <taxon>Bacteria</taxon>
        <taxon>Bacillati</taxon>
        <taxon>Actinomycetota</taxon>
        <taxon>Actinomycetes</taxon>
        <taxon>Kitasatosporales</taxon>
        <taxon>Streptomycetaceae</taxon>
        <taxon>Streptomyces</taxon>
    </lineage>
</organism>
<dbReference type="EMBL" id="JASCIR010000002">
    <property type="protein sequence ID" value="MDI3385113.1"/>
    <property type="molecule type" value="Genomic_DNA"/>
</dbReference>
<feature type="transmembrane region" description="Helical" evidence="1">
    <location>
        <begin position="332"/>
        <end position="355"/>
    </location>
</feature>
<dbReference type="Proteomes" id="UP001224661">
    <property type="component" value="Unassembled WGS sequence"/>
</dbReference>
<protein>
    <recommendedName>
        <fullName evidence="4">Integral membrane protein</fullName>
    </recommendedName>
</protein>
<name>A0ABT6RL06_9ACTN</name>
<proteinExistence type="predicted"/>
<gene>
    <name evidence="2" type="ORF">QIS99_02610</name>
</gene>
<feature type="transmembrane region" description="Helical" evidence="1">
    <location>
        <begin position="250"/>
        <end position="277"/>
    </location>
</feature>
<feature type="transmembrane region" description="Helical" evidence="1">
    <location>
        <begin position="200"/>
        <end position="230"/>
    </location>
</feature>
<sequence length="436" mass="46185">MYAAAAAVLLVVAAVVVGHDIQQRDGTLRVSWPPLYANWLPHVGPGTPAALAVAVLLVAYGPPLAARLPWRGLLGAAYAAASAWTWSLALIDGWHWGIARRLTTKYEYLQATDRFQNIPETLREFTRHILIDSPDHWPAHVAGHPPGATLTFVLLDRIGLGGGAWAGVWCLTVGATAGVAVLVTVRALAGERLARRAAPFLALAPAAVWAGTSADGYFAAVAAWSVALLALSLTAGRRWARRGSAGGAGLLFGLTCYLSYGLTLIAVIGATVLLLGGVSPGPAGVRLRVLPYVLLGAAVVPLVFTAYGFNWWEAYHLLVERYYQGAAGVRPYAYWVWGNLACTVLMVGLATVAGLRRAGVALLRERSAFAVLLAGSLLALLIADLSGMSKAETERIWLPFAVWLLAAGALLPRPRPWLAAQGVLALTVNHLLLTGW</sequence>
<keyword evidence="1" id="KW-0812">Transmembrane</keyword>
<keyword evidence="1" id="KW-1133">Transmembrane helix</keyword>
<dbReference type="RefSeq" id="WP_282510709.1">
    <property type="nucleotide sequence ID" value="NZ_JASCIR010000002.1"/>
</dbReference>
<evidence type="ECO:0008006" key="4">
    <source>
        <dbReference type="Google" id="ProtNLM"/>
    </source>
</evidence>
<feature type="transmembrane region" description="Helical" evidence="1">
    <location>
        <begin position="72"/>
        <end position="91"/>
    </location>
</feature>
<accession>A0ABT6RL06</accession>
<feature type="transmembrane region" description="Helical" evidence="1">
    <location>
        <begin position="367"/>
        <end position="383"/>
    </location>
</feature>
<evidence type="ECO:0000256" key="1">
    <source>
        <dbReference type="SAM" id="Phobius"/>
    </source>
</evidence>